<evidence type="ECO:0000313" key="2">
    <source>
        <dbReference type="EMBL" id="KYP60502.1"/>
    </source>
</evidence>
<dbReference type="OMA" id="RSENHET"/>
<dbReference type="Proteomes" id="UP000075243">
    <property type="component" value="Chromosome 9"/>
</dbReference>
<gene>
    <name evidence="2" type="ORF">KK1_022908</name>
</gene>
<sequence>MASSIYVIVHSDGSINQCPNERITFSSPSTKLVRIKRGITLERLQRVIHTKLHRQDSERVASIHFRYLIRLGPGVSNYTCVELTDDEDIEALFNVLDFNQLQSGIELYATFTTIESHAPQVSPSRSPYEIYQSYQNTNPSGPSYDIPSNYDIESYTQLLSGPIMDLNQIPSQPFEQARPSASQPNVETNIEDDVVVGLPTENVFDPFSEDEDEILSTHQYDDEETLPVPNNPPLEPVAIYNPPPHFLEFPNEIQQETEYSHLLERDMVVYPPRTLFVGQRFQTKEQMQDAINRFHIVNHCTYKVKHSSTSRLVMECVHHDCAWRCRGILRIREQHWEIMILEGPHTCDHNKLGSQMIVQSIGEIIEVDPSTSISTIIAHIKSTMGYTISYRKRWLSKQHAIENIFGNREESYNKLPGMLQAMQMYVPGFIWKLNTQPAYQGGILDAGSVIFKRLFWTFKPCIDGFAFCKPIVQVDGTFLYERYKGTLLIAVAQDGRNNVIPIAFAVVEGETSDA</sequence>
<accession>A0A151T0B3</accession>
<dbReference type="AlphaFoldDB" id="A0A151T0B3"/>
<organism evidence="2 3">
    <name type="scientific">Cajanus cajan</name>
    <name type="common">Pigeon pea</name>
    <name type="synonym">Cajanus indicus</name>
    <dbReference type="NCBI Taxonomy" id="3821"/>
    <lineage>
        <taxon>Eukaryota</taxon>
        <taxon>Viridiplantae</taxon>
        <taxon>Streptophyta</taxon>
        <taxon>Embryophyta</taxon>
        <taxon>Tracheophyta</taxon>
        <taxon>Spermatophyta</taxon>
        <taxon>Magnoliopsida</taxon>
        <taxon>eudicotyledons</taxon>
        <taxon>Gunneridae</taxon>
        <taxon>Pentapetalae</taxon>
        <taxon>rosids</taxon>
        <taxon>fabids</taxon>
        <taxon>Fabales</taxon>
        <taxon>Fabaceae</taxon>
        <taxon>Papilionoideae</taxon>
        <taxon>50 kb inversion clade</taxon>
        <taxon>NPAAA clade</taxon>
        <taxon>indigoferoid/millettioid clade</taxon>
        <taxon>Phaseoleae</taxon>
        <taxon>Cajanus</taxon>
    </lineage>
</organism>
<keyword evidence="3" id="KW-1185">Reference proteome</keyword>
<dbReference type="InterPro" id="IPR004332">
    <property type="entry name" value="Transposase_MuDR"/>
</dbReference>
<dbReference type="Pfam" id="PF03108">
    <property type="entry name" value="DBD_Tnp_Mut"/>
    <property type="match status" value="1"/>
</dbReference>
<feature type="domain" description="Transposase MuDR plant" evidence="1">
    <location>
        <begin position="275"/>
        <end position="327"/>
    </location>
</feature>
<dbReference type="PANTHER" id="PTHR31973:SF195">
    <property type="entry name" value="MUDR FAMILY TRANSPOSASE"/>
    <property type="match status" value="1"/>
</dbReference>
<dbReference type="STRING" id="3821.A0A151T0B3"/>
<dbReference type="Gramene" id="C.cajan_22251.t">
    <property type="protein sequence ID" value="C.cajan_22251.t"/>
    <property type="gene ID" value="C.cajan_22251"/>
</dbReference>
<dbReference type="PANTHER" id="PTHR31973">
    <property type="entry name" value="POLYPROTEIN, PUTATIVE-RELATED"/>
    <property type="match status" value="1"/>
</dbReference>
<reference evidence="2 3" key="1">
    <citation type="journal article" date="2012" name="Nat. Biotechnol.">
        <title>Draft genome sequence of pigeonpea (Cajanus cajan), an orphan legume crop of resource-poor farmers.</title>
        <authorList>
            <person name="Varshney R.K."/>
            <person name="Chen W."/>
            <person name="Li Y."/>
            <person name="Bharti A.K."/>
            <person name="Saxena R.K."/>
            <person name="Schlueter J.A."/>
            <person name="Donoghue M.T."/>
            <person name="Azam S."/>
            <person name="Fan G."/>
            <person name="Whaley A.M."/>
            <person name="Farmer A.D."/>
            <person name="Sheridan J."/>
            <person name="Iwata A."/>
            <person name="Tuteja R."/>
            <person name="Penmetsa R.V."/>
            <person name="Wu W."/>
            <person name="Upadhyaya H.D."/>
            <person name="Yang S.P."/>
            <person name="Shah T."/>
            <person name="Saxena K.B."/>
            <person name="Michael T."/>
            <person name="McCombie W.R."/>
            <person name="Yang B."/>
            <person name="Zhang G."/>
            <person name="Yang H."/>
            <person name="Wang J."/>
            <person name="Spillane C."/>
            <person name="Cook D.R."/>
            <person name="May G.D."/>
            <person name="Xu X."/>
            <person name="Jackson S.A."/>
        </authorList>
    </citation>
    <scope>NUCLEOTIDE SEQUENCE [LARGE SCALE GENOMIC DNA]</scope>
    <source>
        <strain evidence="3">cv. Asha</strain>
    </source>
</reference>
<name>A0A151T0B3_CAJCA</name>
<evidence type="ECO:0000259" key="1">
    <source>
        <dbReference type="Pfam" id="PF03108"/>
    </source>
</evidence>
<dbReference type="EMBL" id="CM003611">
    <property type="protein sequence ID" value="KYP60502.1"/>
    <property type="molecule type" value="Genomic_DNA"/>
</dbReference>
<evidence type="ECO:0000313" key="3">
    <source>
        <dbReference type="Proteomes" id="UP000075243"/>
    </source>
</evidence>
<protein>
    <recommendedName>
        <fullName evidence="1">Transposase MuDR plant domain-containing protein</fullName>
    </recommendedName>
</protein>
<proteinExistence type="predicted"/>